<accession>A0A8T0MP96</accession>
<keyword evidence="2" id="KW-0677">Repeat</keyword>
<dbReference type="InterPro" id="IPR042971">
    <property type="entry name" value="LEA_SMP"/>
</dbReference>
<feature type="region of interest" description="Disordered" evidence="3">
    <location>
        <begin position="134"/>
        <end position="154"/>
    </location>
</feature>
<organism evidence="5 6">
    <name type="scientific">Panicum virgatum</name>
    <name type="common">Blackwell switchgrass</name>
    <dbReference type="NCBI Taxonomy" id="38727"/>
    <lineage>
        <taxon>Eukaryota</taxon>
        <taxon>Viridiplantae</taxon>
        <taxon>Streptophyta</taxon>
        <taxon>Embryophyta</taxon>
        <taxon>Tracheophyta</taxon>
        <taxon>Spermatophyta</taxon>
        <taxon>Magnoliopsida</taxon>
        <taxon>Liliopsida</taxon>
        <taxon>Poales</taxon>
        <taxon>Poaceae</taxon>
        <taxon>PACMAD clade</taxon>
        <taxon>Panicoideae</taxon>
        <taxon>Panicodae</taxon>
        <taxon>Paniceae</taxon>
        <taxon>Panicinae</taxon>
        <taxon>Panicum</taxon>
        <taxon>Panicum sect. Hiantes</taxon>
    </lineage>
</organism>
<evidence type="ECO:0000313" key="5">
    <source>
        <dbReference type="EMBL" id="KAG2537952.1"/>
    </source>
</evidence>
<dbReference type="Proteomes" id="UP000823388">
    <property type="component" value="Chromosome 9N"/>
</dbReference>
<dbReference type="InterPro" id="IPR007011">
    <property type="entry name" value="LEA_SMP_dom"/>
</dbReference>
<sequence length="277" mass="28178">MSQEERLRTQPANPDGPGQDRPGGGGAVLYGDVFAVEGELARTPIAPQDAAMMQAAESAVLGRAPRGGTAAVMQLAARRNERLGVVARGEAATDGAAAECGVAVTEARVPGARVVTEFVADQPVGQYIEAAEDDDPADGAAAEAGELGGGCRGPGGAVRDGTKITIGEALEATAFSAGDQPVEPSDAAAIAAAEARASGADEAPPDGLAARARAAADANANAVARRDEDRATLRDVLAVRHASSVPWSRGGRRAAATCMRLVYTTFYYYLNAVCTLF</sequence>
<dbReference type="PANTHER" id="PTHR31174:SF41">
    <property type="entry name" value="OS12G0470000 PROTEIN"/>
    <property type="match status" value="1"/>
</dbReference>
<comment type="similarity">
    <text evidence="1">Belongs to the LEA type SMP family.</text>
</comment>
<name>A0A8T0MP96_PANVG</name>
<proteinExistence type="inferred from homology"/>
<dbReference type="AlphaFoldDB" id="A0A8T0MP96"/>
<dbReference type="EMBL" id="CM029054">
    <property type="protein sequence ID" value="KAG2537952.1"/>
    <property type="molecule type" value="Genomic_DNA"/>
</dbReference>
<comment type="caution">
    <text evidence="5">The sequence shown here is derived from an EMBL/GenBank/DDBJ whole genome shotgun (WGS) entry which is preliminary data.</text>
</comment>
<feature type="region of interest" description="Disordered" evidence="3">
    <location>
        <begin position="1"/>
        <end position="28"/>
    </location>
</feature>
<feature type="domain" description="SMP" evidence="4">
    <location>
        <begin position="30"/>
        <end position="82"/>
    </location>
</feature>
<dbReference type="PANTHER" id="PTHR31174">
    <property type="entry name" value="SEED MATURATION FAMILY PROTEIN"/>
    <property type="match status" value="1"/>
</dbReference>
<reference evidence="5" key="1">
    <citation type="submission" date="2020-05" db="EMBL/GenBank/DDBJ databases">
        <title>WGS assembly of Panicum virgatum.</title>
        <authorList>
            <person name="Lovell J.T."/>
            <person name="Jenkins J."/>
            <person name="Shu S."/>
            <person name="Juenger T.E."/>
            <person name="Schmutz J."/>
        </authorList>
    </citation>
    <scope>NUCLEOTIDE SEQUENCE</scope>
    <source>
        <strain evidence="5">AP13</strain>
    </source>
</reference>
<evidence type="ECO:0000256" key="3">
    <source>
        <dbReference type="SAM" id="MobiDB-lite"/>
    </source>
</evidence>
<feature type="domain" description="SMP" evidence="4">
    <location>
        <begin position="164"/>
        <end position="221"/>
    </location>
</feature>
<evidence type="ECO:0000313" key="6">
    <source>
        <dbReference type="Proteomes" id="UP000823388"/>
    </source>
</evidence>
<evidence type="ECO:0000259" key="4">
    <source>
        <dbReference type="Pfam" id="PF04927"/>
    </source>
</evidence>
<gene>
    <name evidence="5" type="ORF">PVAP13_9NG319873</name>
</gene>
<evidence type="ECO:0000256" key="2">
    <source>
        <dbReference type="ARBA" id="ARBA00022737"/>
    </source>
</evidence>
<protein>
    <recommendedName>
        <fullName evidence="4">SMP domain-containing protein</fullName>
    </recommendedName>
</protein>
<keyword evidence="6" id="KW-1185">Reference proteome</keyword>
<dbReference type="Pfam" id="PF04927">
    <property type="entry name" value="SMP"/>
    <property type="match status" value="2"/>
</dbReference>
<evidence type="ECO:0000256" key="1">
    <source>
        <dbReference type="ARBA" id="ARBA00010733"/>
    </source>
</evidence>